<dbReference type="PDBsum" id="3CGX"/>
<dbReference type="EvolutionaryTrace" id="Q30Y26"/>
<evidence type="ECO:0000313" key="1">
    <source>
        <dbReference type="EMBL" id="ABB39420.2"/>
    </source>
</evidence>
<dbReference type="SMR" id="Q30Y26"/>
<dbReference type="eggNOG" id="COG3222">
    <property type="taxonomic scope" value="Bacteria"/>
</dbReference>
<dbReference type="PDB" id="3CGX">
    <property type="method" value="X-ray"/>
    <property type="resolution" value="1.90 A"/>
    <property type="chains" value="A=3-243"/>
</dbReference>
<evidence type="ECO:0007829" key="3">
    <source>
        <dbReference type="PDB" id="3CGX"/>
    </source>
</evidence>
<dbReference type="KEGG" id="dde:Dde_2624"/>
<keyword evidence="3" id="KW-0002">3D-structure</keyword>
<dbReference type="Gene3D" id="3.90.550.10">
    <property type="entry name" value="Spore Coat Polysaccharide Biosynthesis Protein SpsA, Chain A"/>
    <property type="match status" value="1"/>
</dbReference>
<proteinExistence type="evidence at protein level"/>
<reference evidence="1 2" key="2">
    <citation type="journal article" date="2011" name="J. Bacteriol.">
        <title>Complete genome sequence and updated annotation of Desulfovibrio alaskensis G20.</title>
        <authorList>
            <person name="Hauser L.J."/>
            <person name="Land M.L."/>
            <person name="Brown S.D."/>
            <person name="Larimer F."/>
            <person name="Keller K.L."/>
            <person name="Rapp-Giles B.J."/>
            <person name="Price M.N."/>
            <person name="Lin M."/>
            <person name="Bruce D.C."/>
            <person name="Detter J.C."/>
            <person name="Tapia R."/>
            <person name="Han C.S."/>
            <person name="Goodwin L.A."/>
            <person name="Cheng J.F."/>
            <person name="Pitluck S."/>
            <person name="Copeland A."/>
            <person name="Lucas S."/>
            <person name="Nolan M."/>
            <person name="Lapidus A.L."/>
            <person name="Palumbo A.V."/>
            <person name="Wall J.D."/>
        </authorList>
    </citation>
    <scope>NUCLEOTIDE SEQUENCE [LARGE SCALE GENOMIC DNA]</scope>
    <source>
        <strain evidence="2">ATCC BAA 1058 / DSM 17464 / G20</strain>
    </source>
</reference>
<dbReference type="InterPro" id="IPR029044">
    <property type="entry name" value="Nucleotide-diphossugar_trans"/>
</dbReference>
<dbReference type="InterPro" id="IPR018641">
    <property type="entry name" value="Trfase_1_rSAM/seldom-assoc"/>
</dbReference>
<protein>
    <recommendedName>
        <fullName evidence="4">Glycosyltransferase</fullName>
    </recommendedName>
</protein>
<organism evidence="1 2">
    <name type="scientific">Oleidesulfovibrio alaskensis (strain ATCC BAA-1058 / DSM 17464 / G20)</name>
    <name type="common">Desulfovibrio alaskensis</name>
    <dbReference type="NCBI Taxonomy" id="207559"/>
    <lineage>
        <taxon>Bacteria</taxon>
        <taxon>Pseudomonadati</taxon>
        <taxon>Thermodesulfobacteriota</taxon>
        <taxon>Desulfovibrionia</taxon>
        <taxon>Desulfovibrionales</taxon>
        <taxon>Desulfovibrionaceae</taxon>
        <taxon>Oleidesulfovibrio</taxon>
    </lineage>
</organism>
<dbReference type="Proteomes" id="UP000002710">
    <property type="component" value="Chromosome"/>
</dbReference>
<dbReference type="STRING" id="207559.Dde_2624"/>
<dbReference type="NCBIfam" id="TIGR04282">
    <property type="entry name" value="glyco_like_cofC"/>
    <property type="match status" value="1"/>
</dbReference>
<dbReference type="AlphaFoldDB" id="Q30Y26"/>
<dbReference type="Pfam" id="PF09837">
    <property type="entry name" value="DUF2064"/>
    <property type="match status" value="1"/>
</dbReference>
<reference evidence="3" key="1">
    <citation type="submission" date="2008-03" db="PDB data bank">
        <title>Crystal structure of putative Nucleotide-diphospho-sugar Transferase (YP_389115.1) from Desulfovibrio desulfuricans G20 at 1.90 A resolution.</title>
        <authorList>
            <consortium name="Joint Center for Structural Genomics (JCSG)"/>
        </authorList>
    </citation>
    <scope>X-RAY CRYSTALLOGRAPHY (1.90 ANGSTROMS) OF 3-243</scope>
</reference>
<dbReference type="EMBL" id="CP000112">
    <property type="protein sequence ID" value="ABB39420.2"/>
    <property type="molecule type" value="Genomic_DNA"/>
</dbReference>
<evidence type="ECO:0000313" key="2">
    <source>
        <dbReference type="Proteomes" id="UP000002710"/>
    </source>
</evidence>
<gene>
    <name evidence="1" type="ordered locus">Dde_2624</name>
</gene>
<dbReference type="HOGENOM" id="CLU_075662_2_0_7"/>
<keyword evidence="2" id="KW-1185">Reference proteome</keyword>
<name>Q30Y26_OLEA2</name>
<dbReference type="PANTHER" id="PTHR36529">
    <property type="entry name" value="SLL1095 PROTEIN"/>
    <property type="match status" value="1"/>
</dbReference>
<accession>Q30Y26</accession>
<dbReference type="PANTHER" id="PTHR36529:SF1">
    <property type="entry name" value="GLYCOSYLTRANSFERASE"/>
    <property type="match status" value="1"/>
</dbReference>
<dbReference type="SUPFAM" id="SSF53448">
    <property type="entry name" value="Nucleotide-diphospho-sugar transferases"/>
    <property type="match status" value="1"/>
</dbReference>
<dbReference type="DNASU" id="3757646"/>
<evidence type="ECO:0008006" key="4">
    <source>
        <dbReference type="Google" id="ProtNLM"/>
    </source>
</evidence>
<sequence length="243" mass="27849">MIMSESCILFFVKYPEPGKVKTRLGEVVGNDKAAMLYRHFVQDMLQGLARLHADLHICYVPGDADLPEKFKAWLGPQHMFAAQQGLDLGERMKHAMQKAFDDGYDRVVLMGSDIPDYPCELVQKALNDLQHYDAAIGPAFDGGYYLIGFRKDSFCPDVFDGIRWGEADVYQPTVEKMRRARLEVLQLPDWNDVDTVWDLNVLYRTNKNSSFRRSSTYALLRENDALIRQYDIDLPGMAPVEKE</sequence>